<feature type="region of interest" description="Disordered" evidence="3">
    <location>
        <begin position="494"/>
        <end position="536"/>
    </location>
</feature>
<keyword evidence="1" id="KW-0863">Zinc-finger</keyword>
<dbReference type="EMBL" id="FR823388">
    <property type="protein sequence ID" value="CBZ52531.1"/>
    <property type="molecule type" value="Genomic_DNA"/>
</dbReference>
<feature type="compositionally biased region" description="Basic and acidic residues" evidence="3">
    <location>
        <begin position="508"/>
        <end position="526"/>
    </location>
</feature>
<dbReference type="PROSITE" id="PS50119">
    <property type="entry name" value="ZF_BBOX"/>
    <property type="match status" value="1"/>
</dbReference>
<dbReference type="RefSeq" id="XP_003882563.1">
    <property type="nucleotide sequence ID" value="XM_003882514.1"/>
</dbReference>
<dbReference type="GeneID" id="13444690"/>
<feature type="region of interest" description="Disordered" evidence="3">
    <location>
        <begin position="225"/>
        <end position="249"/>
    </location>
</feature>
<dbReference type="VEuPathDB" id="ToxoDB:NCLIV_023190"/>
<dbReference type="SUPFAM" id="SSF57845">
    <property type="entry name" value="B-box zinc-binding domain"/>
    <property type="match status" value="1"/>
</dbReference>
<keyword evidence="1" id="KW-0862">Zinc</keyword>
<dbReference type="AlphaFoldDB" id="F0VFN7"/>
<feature type="compositionally biased region" description="Basic and acidic residues" evidence="3">
    <location>
        <begin position="225"/>
        <end position="236"/>
    </location>
</feature>
<dbReference type="CDD" id="cd19756">
    <property type="entry name" value="Bbox2"/>
    <property type="match status" value="1"/>
</dbReference>
<evidence type="ECO:0000256" key="3">
    <source>
        <dbReference type="SAM" id="MobiDB-lite"/>
    </source>
</evidence>
<accession>F0VFN7</accession>
<evidence type="ECO:0000313" key="6">
    <source>
        <dbReference type="Proteomes" id="UP000007494"/>
    </source>
</evidence>
<feature type="coiled-coil region" evidence="2">
    <location>
        <begin position="359"/>
        <end position="386"/>
    </location>
</feature>
<keyword evidence="1" id="KW-0479">Metal-binding</keyword>
<evidence type="ECO:0000256" key="1">
    <source>
        <dbReference type="PROSITE-ProRule" id="PRU00024"/>
    </source>
</evidence>
<evidence type="ECO:0000256" key="2">
    <source>
        <dbReference type="SAM" id="Coils"/>
    </source>
</evidence>
<dbReference type="eggNOG" id="KOG2177">
    <property type="taxonomic scope" value="Eukaryota"/>
</dbReference>
<gene>
    <name evidence="5" type="ORF">NCLIV_023190</name>
</gene>
<proteinExistence type="predicted"/>
<evidence type="ECO:0000259" key="4">
    <source>
        <dbReference type="PROSITE" id="PS50119"/>
    </source>
</evidence>
<dbReference type="OrthoDB" id="153872at2759"/>
<dbReference type="InParanoid" id="F0VFN7"/>
<dbReference type="Proteomes" id="UP000007494">
    <property type="component" value="Chromosome VIIa"/>
</dbReference>
<keyword evidence="6" id="KW-1185">Reference proteome</keyword>
<sequence>MATNVGGDIRVSEKDLGVVLRDSDEWSFLEYLLQMSVRTSRVRLLEAWHIATPHLISAFERRTQGRLLTYSFVDTASLDEDNSLQDVARRGLKIPMTGMRFAVGNFSLPGFPLMRGGPSEADDPFVLPSTAVSARQEEAKKDRSKFLEAARSQLLTGERRIFEYLLCQVGVGRSVVVEDEKEACGSRFSLLWEYDSAYLEKGTLPPEESLTVHYQTVDDLKNGEDGLLKSAKDQDTRNSPPPSFPSVFGDGKRVTPGVLPQYTFRHDYVVYDSSQMPRPFGTCKHHPGEVYELFCSICHVAVCRLCRGNHLHFASSKALDDEGSGSIVAGGRSLMPLNKPYQAVLHMAKKPHFVLAARRTELEKRLEEVQKMLDGVRRNCREEEQRCYAILEEAITQLHSCTEDKMGVVLSRQLELQREVDTMEWSESFLQYLRSVLPPADFLHAWLRHCRLRDELDALAGEPSMLSRNIFPDMRLQGRVDILTDSALRRQDYTLTEGRRRTPVATEGNDKKGEDAQKPKGPEKRVQFGTTLLSGE</sequence>
<protein>
    <submittedName>
        <fullName evidence="5">B-box zinc finger family protein, related</fullName>
    </submittedName>
</protein>
<organism evidence="5 6">
    <name type="scientific">Neospora caninum (strain Liverpool)</name>
    <dbReference type="NCBI Taxonomy" id="572307"/>
    <lineage>
        <taxon>Eukaryota</taxon>
        <taxon>Sar</taxon>
        <taxon>Alveolata</taxon>
        <taxon>Apicomplexa</taxon>
        <taxon>Conoidasida</taxon>
        <taxon>Coccidia</taxon>
        <taxon>Eucoccidiorida</taxon>
        <taxon>Eimeriorina</taxon>
        <taxon>Sarcocystidae</taxon>
        <taxon>Neospora</taxon>
    </lineage>
</organism>
<name>F0VFN7_NEOCL</name>
<evidence type="ECO:0000313" key="5">
    <source>
        <dbReference type="EMBL" id="CBZ52531.1"/>
    </source>
</evidence>
<dbReference type="Gene3D" id="3.30.160.60">
    <property type="entry name" value="Classic Zinc Finger"/>
    <property type="match status" value="1"/>
</dbReference>
<dbReference type="GO" id="GO:0008270">
    <property type="term" value="F:zinc ion binding"/>
    <property type="evidence" value="ECO:0007669"/>
    <property type="project" value="UniProtKB-KW"/>
</dbReference>
<reference evidence="6" key="1">
    <citation type="journal article" date="2012" name="PLoS Pathog.">
        <title>Comparative genomics of the apicomplexan parasites Toxoplasma gondii and Neospora caninum: Coccidia differing in host range and transmission strategy.</title>
        <authorList>
            <person name="Reid A.J."/>
            <person name="Vermont S.J."/>
            <person name="Cotton J.A."/>
            <person name="Harris D."/>
            <person name="Hill-Cawthorne G.A."/>
            <person name="Konen-Waisman S."/>
            <person name="Latham S.M."/>
            <person name="Mourier T."/>
            <person name="Norton R."/>
            <person name="Quail M.A."/>
            <person name="Sanders M."/>
            <person name="Shanmugam D."/>
            <person name="Sohal A."/>
            <person name="Wasmuth J.D."/>
            <person name="Brunk B."/>
            <person name="Grigg M.E."/>
            <person name="Howard J.C."/>
            <person name="Parkinson J."/>
            <person name="Roos D.S."/>
            <person name="Trees A.J."/>
            <person name="Berriman M."/>
            <person name="Pain A."/>
            <person name="Wastling J.M."/>
        </authorList>
    </citation>
    <scope>NUCLEOTIDE SEQUENCE [LARGE SCALE GENOMIC DNA]</scope>
    <source>
        <strain evidence="6">Liverpool</strain>
    </source>
</reference>
<feature type="domain" description="B box-type" evidence="4">
    <location>
        <begin position="278"/>
        <end position="321"/>
    </location>
</feature>
<dbReference type="InterPro" id="IPR000315">
    <property type="entry name" value="Znf_B-box"/>
</dbReference>
<keyword evidence="2" id="KW-0175">Coiled coil</keyword>
<dbReference type="OMA" id="FRDSEEW"/>